<organism evidence="1 2">
    <name type="scientific">Cryobacterium psychrophilum</name>
    <dbReference type="NCBI Taxonomy" id="41988"/>
    <lineage>
        <taxon>Bacteria</taxon>
        <taxon>Bacillati</taxon>
        <taxon>Actinomycetota</taxon>
        <taxon>Actinomycetes</taxon>
        <taxon>Micrococcales</taxon>
        <taxon>Microbacteriaceae</taxon>
        <taxon>Cryobacterium</taxon>
    </lineage>
</organism>
<sequence length="156" mass="16823">MNQPFLWGGLLAFAVAAGSVRLVVGRPLLRRRSVRVSQVGAAVAFVSGLALVFHCAAMFFGPWIDAVPFLQAPADMVRARGVGSEIAYWAPAAALVVAWRRVWWPALAAIVITLAGVGVTMFWPYPLVVHLVWLTAVIIIGSLIPTLLLRGPRTAR</sequence>
<evidence type="ECO:0000313" key="1">
    <source>
        <dbReference type="EMBL" id="TFD79885.1"/>
    </source>
</evidence>
<dbReference type="OrthoDB" id="5123781at2"/>
<proteinExistence type="predicted"/>
<dbReference type="EMBL" id="SOHQ01000020">
    <property type="protein sequence ID" value="TFD79885.1"/>
    <property type="molecule type" value="Genomic_DNA"/>
</dbReference>
<protein>
    <submittedName>
        <fullName evidence="1">Uncharacterized protein</fullName>
    </submittedName>
</protein>
<dbReference type="RefSeq" id="WP_134172968.1">
    <property type="nucleotide sequence ID" value="NZ_SODI01000001.1"/>
</dbReference>
<comment type="caution">
    <text evidence="1">The sequence shown here is derived from an EMBL/GenBank/DDBJ whole genome shotgun (WGS) entry which is preliminary data.</text>
</comment>
<gene>
    <name evidence="1" type="ORF">E3T53_06445</name>
</gene>
<dbReference type="Proteomes" id="UP000298218">
    <property type="component" value="Unassembled WGS sequence"/>
</dbReference>
<keyword evidence="2" id="KW-1185">Reference proteome</keyword>
<name>A0A4Y8KR24_9MICO</name>
<dbReference type="AlphaFoldDB" id="A0A4Y8KR24"/>
<accession>A0A4Y8KR24</accession>
<evidence type="ECO:0000313" key="2">
    <source>
        <dbReference type="Proteomes" id="UP000298218"/>
    </source>
</evidence>
<reference evidence="1 2" key="1">
    <citation type="submission" date="2019-03" db="EMBL/GenBank/DDBJ databases">
        <title>Genomics of glacier-inhabiting Cryobacterium strains.</title>
        <authorList>
            <person name="Liu Q."/>
            <person name="Xin Y.-H."/>
        </authorList>
    </citation>
    <scope>NUCLEOTIDE SEQUENCE [LARGE SCALE GENOMIC DNA]</scope>
    <source>
        <strain evidence="1 2">CGMCC 1.4292</strain>
    </source>
</reference>